<feature type="transmembrane region" description="Helical" evidence="1">
    <location>
        <begin position="12"/>
        <end position="33"/>
    </location>
</feature>
<gene>
    <name evidence="2" type="ordered locus">AALP_Aa8g339400</name>
</gene>
<dbReference type="OrthoDB" id="2157498at2759"/>
<evidence type="ECO:0008006" key="4">
    <source>
        <dbReference type="Google" id="ProtNLM"/>
    </source>
</evidence>
<dbReference type="Gramene" id="KFK27134">
    <property type="protein sequence ID" value="KFK27134"/>
    <property type="gene ID" value="AALP_AA8G339400"/>
</dbReference>
<dbReference type="eggNOG" id="ENOG502S9T7">
    <property type="taxonomic scope" value="Eukaryota"/>
</dbReference>
<dbReference type="Proteomes" id="UP000029120">
    <property type="component" value="Chromosome 8"/>
</dbReference>
<keyword evidence="1" id="KW-0472">Membrane</keyword>
<proteinExistence type="predicted"/>
<dbReference type="PANTHER" id="PTHR36485:SF1">
    <property type="entry name" value="TRANSMEMBRANE PROTEIN"/>
    <property type="match status" value="1"/>
</dbReference>
<name>A0A087GB82_ARAAL</name>
<keyword evidence="1" id="KW-0812">Transmembrane</keyword>
<feature type="transmembrane region" description="Helical" evidence="1">
    <location>
        <begin position="53"/>
        <end position="75"/>
    </location>
</feature>
<organism evidence="2 3">
    <name type="scientific">Arabis alpina</name>
    <name type="common">Alpine rock-cress</name>
    <dbReference type="NCBI Taxonomy" id="50452"/>
    <lineage>
        <taxon>Eukaryota</taxon>
        <taxon>Viridiplantae</taxon>
        <taxon>Streptophyta</taxon>
        <taxon>Embryophyta</taxon>
        <taxon>Tracheophyta</taxon>
        <taxon>Spermatophyta</taxon>
        <taxon>Magnoliopsida</taxon>
        <taxon>eudicotyledons</taxon>
        <taxon>Gunneridae</taxon>
        <taxon>Pentapetalae</taxon>
        <taxon>rosids</taxon>
        <taxon>malvids</taxon>
        <taxon>Brassicales</taxon>
        <taxon>Brassicaceae</taxon>
        <taxon>Arabideae</taxon>
        <taxon>Arabis</taxon>
    </lineage>
</organism>
<dbReference type="Pfam" id="PF15159">
    <property type="entry name" value="PIG-Y"/>
    <property type="match status" value="1"/>
</dbReference>
<dbReference type="EMBL" id="CM002876">
    <property type="protein sequence ID" value="KFK27134.1"/>
    <property type="molecule type" value="Genomic_DNA"/>
</dbReference>
<protein>
    <recommendedName>
        <fullName evidence="4">Phosphatidylinositol N-acetylglucosaminyltransferase subunit Y</fullName>
    </recommendedName>
</protein>
<accession>A0A087GB82</accession>
<reference evidence="3" key="1">
    <citation type="journal article" date="2015" name="Nat. Plants">
        <title>Genome expansion of Arabis alpina linked with retrotransposition and reduced symmetric DNA methylation.</title>
        <authorList>
            <person name="Willing E.M."/>
            <person name="Rawat V."/>
            <person name="Mandakova T."/>
            <person name="Maumus F."/>
            <person name="James G.V."/>
            <person name="Nordstroem K.J."/>
            <person name="Becker C."/>
            <person name="Warthmann N."/>
            <person name="Chica C."/>
            <person name="Szarzynska B."/>
            <person name="Zytnicki M."/>
            <person name="Albani M.C."/>
            <person name="Kiefer C."/>
            <person name="Bergonzi S."/>
            <person name="Castaings L."/>
            <person name="Mateos J.L."/>
            <person name="Berns M.C."/>
            <person name="Bujdoso N."/>
            <person name="Piofczyk T."/>
            <person name="de Lorenzo L."/>
            <person name="Barrero-Sicilia C."/>
            <person name="Mateos I."/>
            <person name="Piednoel M."/>
            <person name="Hagmann J."/>
            <person name="Chen-Min-Tao R."/>
            <person name="Iglesias-Fernandez R."/>
            <person name="Schuster S.C."/>
            <person name="Alonso-Blanco C."/>
            <person name="Roudier F."/>
            <person name="Carbonero P."/>
            <person name="Paz-Ares J."/>
            <person name="Davis S.J."/>
            <person name="Pecinka A."/>
            <person name="Quesneville H."/>
            <person name="Colot V."/>
            <person name="Lysak M.A."/>
            <person name="Weigel D."/>
            <person name="Coupland G."/>
            <person name="Schneeberger K."/>
        </authorList>
    </citation>
    <scope>NUCLEOTIDE SEQUENCE [LARGE SCALE GENOMIC DNA]</scope>
    <source>
        <strain evidence="3">cv. Pajares</strain>
    </source>
</reference>
<evidence type="ECO:0000313" key="3">
    <source>
        <dbReference type="Proteomes" id="UP000029120"/>
    </source>
</evidence>
<keyword evidence="1" id="KW-1133">Transmembrane helix</keyword>
<evidence type="ECO:0000256" key="1">
    <source>
        <dbReference type="SAM" id="Phobius"/>
    </source>
</evidence>
<evidence type="ECO:0000313" key="2">
    <source>
        <dbReference type="EMBL" id="KFK27134.1"/>
    </source>
</evidence>
<dbReference type="PANTHER" id="PTHR36485">
    <property type="entry name" value="OS01G0939000 PROTEIN"/>
    <property type="match status" value="1"/>
</dbReference>
<dbReference type="InterPro" id="IPR029164">
    <property type="entry name" value="PIG-Y"/>
</dbReference>
<dbReference type="OMA" id="MENDRYY"/>
<sequence length="84" mass="9848">MKLPVTMTTEFFWGYFFVIFGSISLFGFVFATIASNSLPLSQNPLIETMENDRYYYCFLLPLTLPVIMVAVYFHWLSMKIFKHA</sequence>
<dbReference type="AlphaFoldDB" id="A0A087GB82"/>
<keyword evidence="3" id="KW-1185">Reference proteome</keyword>